<evidence type="ECO:0000313" key="2">
    <source>
        <dbReference type="EMBL" id="ORX64507.1"/>
    </source>
</evidence>
<dbReference type="GO" id="GO:0003723">
    <property type="term" value="F:RNA binding"/>
    <property type="evidence" value="ECO:0007669"/>
    <property type="project" value="InterPro"/>
</dbReference>
<dbReference type="SUPFAM" id="SSF50182">
    <property type="entry name" value="Sm-like ribonucleoproteins"/>
    <property type="match status" value="1"/>
</dbReference>
<protein>
    <recommendedName>
        <fullName evidence="1">Sm domain-containing protein</fullName>
    </recommendedName>
</protein>
<dbReference type="Pfam" id="PF01423">
    <property type="entry name" value="LSM"/>
    <property type="match status" value="1"/>
</dbReference>
<dbReference type="AlphaFoldDB" id="A0A1Y1VT90"/>
<feature type="domain" description="Sm" evidence="1">
    <location>
        <begin position="22"/>
        <end position="71"/>
    </location>
</feature>
<dbReference type="RefSeq" id="XP_040739283.1">
    <property type="nucleotide sequence ID" value="XM_040884889.1"/>
</dbReference>
<dbReference type="GO" id="GO:0032991">
    <property type="term" value="C:protein-containing complex"/>
    <property type="evidence" value="ECO:0007669"/>
    <property type="project" value="UniProtKB-ARBA"/>
</dbReference>
<organism evidence="2 3">
    <name type="scientific">Linderina pennispora</name>
    <dbReference type="NCBI Taxonomy" id="61395"/>
    <lineage>
        <taxon>Eukaryota</taxon>
        <taxon>Fungi</taxon>
        <taxon>Fungi incertae sedis</taxon>
        <taxon>Zoopagomycota</taxon>
        <taxon>Kickxellomycotina</taxon>
        <taxon>Kickxellomycetes</taxon>
        <taxon>Kickxellales</taxon>
        <taxon>Kickxellaceae</taxon>
        <taxon>Linderina</taxon>
    </lineage>
</organism>
<dbReference type="EMBL" id="MCFD01000089">
    <property type="protein sequence ID" value="ORX64507.1"/>
    <property type="molecule type" value="Genomic_DNA"/>
</dbReference>
<dbReference type="InterPro" id="IPR001163">
    <property type="entry name" value="Sm_dom_euk/arc"/>
</dbReference>
<dbReference type="STRING" id="61395.A0A1Y1VT90"/>
<keyword evidence="3" id="KW-1185">Reference proteome</keyword>
<dbReference type="OrthoDB" id="368909at2759"/>
<accession>A0A1Y1VT90</accession>
<sequence>MSETLASAQLSPATLIATPDSANKAKLRSYLNHRMKVACSDGRQFVGIFKCVDYGQNLILADTTEHRNGKE</sequence>
<proteinExistence type="predicted"/>
<dbReference type="PROSITE" id="PS52002">
    <property type="entry name" value="SM"/>
    <property type="match status" value="1"/>
</dbReference>
<dbReference type="PANTHER" id="PTHR10701:SF5">
    <property type="entry name" value="N-ALPHA-ACETYLTRANSFERASE 38, NATC AUXILIARY SUBUNIT"/>
    <property type="match status" value="1"/>
</dbReference>
<comment type="caution">
    <text evidence="2">The sequence shown here is derived from an EMBL/GenBank/DDBJ whole genome shotgun (WGS) entry which is preliminary data.</text>
</comment>
<dbReference type="GeneID" id="63801537"/>
<reference evidence="2 3" key="1">
    <citation type="submission" date="2016-07" db="EMBL/GenBank/DDBJ databases">
        <title>Pervasive Adenine N6-methylation of Active Genes in Fungi.</title>
        <authorList>
            <consortium name="DOE Joint Genome Institute"/>
            <person name="Mondo S.J."/>
            <person name="Dannebaum R.O."/>
            <person name="Kuo R.C."/>
            <person name="Labutti K."/>
            <person name="Haridas S."/>
            <person name="Kuo A."/>
            <person name="Salamov A."/>
            <person name="Ahrendt S.R."/>
            <person name="Lipzen A."/>
            <person name="Sullivan W."/>
            <person name="Andreopoulos W.B."/>
            <person name="Clum A."/>
            <person name="Lindquist E."/>
            <person name="Daum C."/>
            <person name="Ramamoorthy G.K."/>
            <person name="Gryganskyi A."/>
            <person name="Culley D."/>
            <person name="Magnuson J.K."/>
            <person name="James T.Y."/>
            <person name="O'Malley M.A."/>
            <person name="Stajich J.E."/>
            <person name="Spatafora J.W."/>
            <person name="Visel A."/>
            <person name="Grigoriev I.V."/>
        </authorList>
    </citation>
    <scope>NUCLEOTIDE SEQUENCE [LARGE SCALE GENOMIC DNA]</scope>
    <source>
        <strain evidence="2 3">ATCC 12442</strain>
    </source>
</reference>
<dbReference type="InterPro" id="IPR047575">
    <property type="entry name" value="Sm"/>
</dbReference>
<evidence type="ECO:0000313" key="3">
    <source>
        <dbReference type="Proteomes" id="UP000193922"/>
    </source>
</evidence>
<dbReference type="PANTHER" id="PTHR10701">
    <property type="entry name" value="SMALL NUCLEAR RIBONUCLEOPROTEIN-ASSOCIATED PROTEIN B AND N"/>
    <property type="match status" value="1"/>
</dbReference>
<dbReference type="InterPro" id="IPR050914">
    <property type="entry name" value="snRNP_SmB/NAA38-like"/>
</dbReference>
<dbReference type="Proteomes" id="UP000193922">
    <property type="component" value="Unassembled WGS sequence"/>
</dbReference>
<name>A0A1Y1VT90_9FUNG</name>
<gene>
    <name evidence="2" type="ORF">DL89DRAFT_229470</name>
</gene>
<dbReference type="InterPro" id="IPR010920">
    <property type="entry name" value="LSM_dom_sf"/>
</dbReference>
<evidence type="ECO:0000259" key="1">
    <source>
        <dbReference type="PROSITE" id="PS52002"/>
    </source>
</evidence>
<dbReference type="Gene3D" id="2.30.30.100">
    <property type="match status" value="1"/>
</dbReference>